<keyword evidence="6" id="KW-0503">Monooxygenase</keyword>
<comment type="cofactor">
    <cofactor evidence="1">
        <name>Fe(2+)</name>
        <dbReference type="ChEBI" id="CHEBI:29033"/>
    </cofactor>
</comment>
<dbReference type="PROSITE" id="PS51671">
    <property type="entry name" value="ACT"/>
    <property type="match status" value="1"/>
</dbReference>
<feature type="compositionally biased region" description="Polar residues" evidence="10">
    <location>
        <begin position="24"/>
        <end position="42"/>
    </location>
</feature>
<dbReference type="InterPro" id="IPR036329">
    <property type="entry name" value="Aro-AA_hydroxylase_C_sf"/>
</dbReference>
<dbReference type="SUPFAM" id="SSF55021">
    <property type="entry name" value="ACT-like"/>
    <property type="match status" value="1"/>
</dbReference>
<dbReference type="GO" id="GO:0009072">
    <property type="term" value="P:aromatic amino acid metabolic process"/>
    <property type="evidence" value="ECO:0007669"/>
    <property type="project" value="InterPro"/>
</dbReference>
<keyword evidence="4" id="KW-0560">Oxidoreductase</keyword>
<dbReference type="SUPFAM" id="SSF56534">
    <property type="entry name" value="Aromatic aminoacid monoxygenases, catalytic and oligomerization domains"/>
    <property type="match status" value="1"/>
</dbReference>
<dbReference type="InterPro" id="IPR002912">
    <property type="entry name" value="ACT_dom"/>
</dbReference>
<evidence type="ECO:0000256" key="8">
    <source>
        <dbReference type="ARBA" id="ARBA00042662"/>
    </source>
</evidence>
<evidence type="ECO:0000259" key="12">
    <source>
        <dbReference type="PROSITE" id="PS51671"/>
    </source>
</evidence>
<dbReference type="GO" id="GO:0005506">
    <property type="term" value="F:iron ion binding"/>
    <property type="evidence" value="ECO:0007669"/>
    <property type="project" value="InterPro"/>
</dbReference>
<dbReference type="GO" id="GO:0043005">
    <property type="term" value="C:neuron projection"/>
    <property type="evidence" value="ECO:0007669"/>
    <property type="project" value="TreeGrafter"/>
</dbReference>
<dbReference type="InterPro" id="IPR019774">
    <property type="entry name" value="Aromatic-AA_hydroxylase_C"/>
</dbReference>
<dbReference type="Pfam" id="PF00351">
    <property type="entry name" value="Biopterin_H"/>
    <property type="match status" value="1"/>
</dbReference>
<keyword evidence="3" id="KW-0479">Metal-binding</keyword>
<comment type="subunit">
    <text evidence="9">Interacts with DNAJC12.</text>
</comment>
<accession>A0AAV7SFL0</accession>
<organism evidence="13 14">
    <name type="scientific">Pleurodeles waltl</name>
    <name type="common">Iberian ribbed newt</name>
    <dbReference type="NCBI Taxonomy" id="8319"/>
    <lineage>
        <taxon>Eukaryota</taxon>
        <taxon>Metazoa</taxon>
        <taxon>Chordata</taxon>
        <taxon>Craniata</taxon>
        <taxon>Vertebrata</taxon>
        <taxon>Euteleostomi</taxon>
        <taxon>Amphibia</taxon>
        <taxon>Batrachia</taxon>
        <taxon>Caudata</taxon>
        <taxon>Salamandroidea</taxon>
        <taxon>Salamandridae</taxon>
        <taxon>Pleurodelinae</taxon>
        <taxon>Pleurodeles</taxon>
    </lineage>
</organism>
<dbReference type="PANTHER" id="PTHR11473">
    <property type="entry name" value="AROMATIC AMINO ACID HYDROXYLASE"/>
    <property type="match status" value="1"/>
</dbReference>
<dbReference type="InterPro" id="IPR001273">
    <property type="entry name" value="ArAA_hydroxylase"/>
</dbReference>
<evidence type="ECO:0000256" key="3">
    <source>
        <dbReference type="ARBA" id="ARBA00022723"/>
    </source>
</evidence>
<feature type="domain" description="ACT" evidence="12">
    <location>
        <begin position="56"/>
        <end position="131"/>
    </location>
</feature>
<evidence type="ECO:0000256" key="6">
    <source>
        <dbReference type="ARBA" id="ARBA00023033"/>
    </source>
</evidence>
<evidence type="ECO:0000313" key="13">
    <source>
        <dbReference type="EMBL" id="KAJ1162148.1"/>
    </source>
</evidence>
<evidence type="ECO:0000313" key="14">
    <source>
        <dbReference type="Proteomes" id="UP001066276"/>
    </source>
</evidence>
<sequence length="212" mass="24188">MMMFSSKYWAKRGLSLDSAMPGEQQLQGSPPFNVANPAQNEDGTPKDSAAENKKTAIVFSLKNEIGGLVKTIRLFQEKHVNMVQIESRKSKRRNSEVDIFVDFECSKKELNELVQLLKCQSNIVSVSPAGSAWPEEEEFDGVPWFPRKISELDKCSHRVLMYGSELDADHPGTRNQDTDYELRVEFRALCKLDYQFRDITFSSRQILVDKTS</sequence>
<reference evidence="13" key="1">
    <citation type="journal article" date="2022" name="bioRxiv">
        <title>Sequencing and chromosome-scale assembly of the giantPleurodeles waltlgenome.</title>
        <authorList>
            <person name="Brown T."/>
            <person name="Elewa A."/>
            <person name="Iarovenko S."/>
            <person name="Subramanian E."/>
            <person name="Araus A.J."/>
            <person name="Petzold A."/>
            <person name="Susuki M."/>
            <person name="Suzuki K.-i.T."/>
            <person name="Hayashi T."/>
            <person name="Toyoda A."/>
            <person name="Oliveira C."/>
            <person name="Osipova E."/>
            <person name="Leigh N.D."/>
            <person name="Simon A."/>
            <person name="Yun M.H."/>
        </authorList>
    </citation>
    <scope>NUCLEOTIDE SEQUENCE</scope>
    <source>
        <strain evidence="13">20211129_DDA</strain>
        <tissue evidence="13">Liver</tissue>
    </source>
</reference>
<evidence type="ECO:0000256" key="4">
    <source>
        <dbReference type="ARBA" id="ARBA00023002"/>
    </source>
</evidence>
<dbReference type="CDD" id="cd04929">
    <property type="entry name" value="ACT_TPH"/>
    <property type="match status" value="1"/>
</dbReference>
<evidence type="ECO:0000259" key="11">
    <source>
        <dbReference type="PROSITE" id="PS51410"/>
    </source>
</evidence>
<feature type="domain" description="Biopterin-dependent aromatic amino acid hydroxylase family profile" evidence="11">
    <location>
        <begin position="130"/>
        <end position="212"/>
    </location>
</feature>
<evidence type="ECO:0000256" key="10">
    <source>
        <dbReference type="SAM" id="MobiDB-lite"/>
    </source>
</evidence>
<gene>
    <name evidence="13" type="ORF">NDU88_002624</name>
</gene>
<dbReference type="Gene3D" id="1.10.800.10">
    <property type="entry name" value="Aromatic amino acid hydroxylase"/>
    <property type="match status" value="1"/>
</dbReference>
<dbReference type="PANTHER" id="PTHR11473:SF16">
    <property type="entry name" value="TRYPTOPHAN 5-HYDROXYLASE 2"/>
    <property type="match status" value="1"/>
</dbReference>
<evidence type="ECO:0000256" key="9">
    <source>
        <dbReference type="ARBA" id="ARBA00062416"/>
    </source>
</evidence>
<keyword evidence="14" id="KW-1185">Reference proteome</keyword>
<comment type="similarity">
    <text evidence="2">Belongs to the biopterin-dependent aromatic amino acid hydroxylase family.</text>
</comment>
<dbReference type="InterPro" id="IPR045865">
    <property type="entry name" value="ACT-like_dom_sf"/>
</dbReference>
<name>A0AAV7SFL0_PLEWA</name>
<dbReference type="GO" id="GO:0004510">
    <property type="term" value="F:tryptophan 5-monooxygenase activity"/>
    <property type="evidence" value="ECO:0007669"/>
    <property type="project" value="TreeGrafter"/>
</dbReference>
<dbReference type="AlphaFoldDB" id="A0AAV7SFL0"/>
<comment type="caution">
    <text evidence="13">The sequence shown here is derived from an EMBL/GenBank/DDBJ whole genome shotgun (WGS) entry which is preliminary data.</text>
</comment>
<evidence type="ECO:0000256" key="5">
    <source>
        <dbReference type="ARBA" id="ARBA00023004"/>
    </source>
</evidence>
<dbReference type="Proteomes" id="UP001066276">
    <property type="component" value="Chromosome 4_2"/>
</dbReference>
<dbReference type="EMBL" id="JANPWB010000008">
    <property type="protein sequence ID" value="KAJ1162148.1"/>
    <property type="molecule type" value="Genomic_DNA"/>
</dbReference>
<dbReference type="InterPro" id="IPR036951">
    <property type="entry name" value="ArAA_hydroxylase_sf"/>
</dbReference>
<protein>
    <recommendedName>
        <fullName evidence="7">Tryptophan 5-hydroxylase 2</fullName>
    </recommendedName>
    <alternativeName>
        <fullName evidence="8">Tryptophan 5-monooxygenase 2</fullName>
    </alternativeName>
</protein>
<dbReference type="PROSITE" id="PS51410">
    <property type="entry name" value="BH4_AAA_HYDROXYL_2"/>
    <property type="match status" value="1"/>
</dbReference>
<evidence type="ECO:0000256" key="2">
    <source>
        <dbReference type="ARBA" id="ARBA00009712"/>
    </source>
</evidence>
<feature type="region of interest" description="Disordered" evidence="10">
    <location>
        <begin position="20"/>
        <end position="51"/>
    </location>
</feature>
<evidence type="ECO:0000256" key="1">
    <source>
        <dbReference type="ARBA" id="ARBA00001954"/>
    </source>
</evidence>
<proteinExistence type="inferred from homology"/>
<keyword evidence="5" id="KW-0408">Iron</keyword>
<evidence type="ECO:0000256" key="7">
    <source>
        <dbReference type="ARBA" id="ARBA00040889"/>
    </source>
</evidence>